<name>A0AA49Q5A7_9BACT</name>
<evidence type="ECO:0000256" key="1">
    <source>
        <dbReference type="PIRSR" id="PIRSR640198-1"/>
    </source>
</evidence>
<proteinExistence type="predicted"/>
<dbReference type="KEGG" id="pspc:Strain318_002023"/>
<evidence type="ECO:0000259" key="3">
    <source>
        <dbReference type="PROSITE" id="PS51459"/>
    </source>
</evidence>
<dbReference type="EMBL" id="CP130612">
    <property type="protein sequence ID" value="WKW12717.1"/>
    <property type="molecule type" value="Genomic_DNA"/>
</dbReference>
<protein>
    <submittedName>
        <fullName evidence="4">Fic family protein</fullName>
    </submittedName>
</protein>
<keyword evidence="2" id="KW-0547">Nucleotide-binding</keyword>
<dbReference type="InterPro" id="IPR036597">
    <property type="entry name" value="Fido-like_dom_sf"/>
</dbReference>
<dbReference type="Gene3D" id="1.10.3290.10">
    <property type="entry name" value="Fido-like domain"/>
    <property type="match status" value="1"/>
</dbReference>
<feature type="binding site" evidence="2">
    <location>
        <begin position="248"/>
        <end position="249"/>
    </location>
    <ligand>
        <name>ATP</name>
        <dbReference type="ChEBI" id="CHEBI:30616"/>
    </ligand>
</feature>
<dbReference type="PANTHER" id="PTHR13504:SF33">
    <property type="entry name" value="FIC FAMILY PROTEIN"/>
    <property type="match status" value="1"/>
</dbReference>
<dbReference type="GO" id="GO:0005524">
    <property type="term" value="F:ATP binding"/>
    <property type="evidence" value="ECO:0007669"/>
    <property type="project" value="UniProtKB-KW"/>
</dbReference>
<feature type="binding site" evidence="2">
    <location>
        <begin position="210"/>
        <end position="217"/>
    </location>
    <ligand>
        <name>ATP</name>
        <dbReference type="ChEBI" id="CHEBI:30616"/>
    </ligand>
</feature>
<dbReference type="InterPro" id="IPR003812">
    <property type="entry name" value="Fido"/>
</dbReference>
<dbReference type="Gene3D" id="1.10.10.10">
    <property type="entry name" value="Winged helix-like DNA-binding domain superfamily/Winged helix DNA-binding domain"/>
    <property type="match status" value="1"/>
</dbReference>
<feature type="active site" evidence="1">
    <location>
        <position position="206"/>
    </location>
</feature>
<reference evidence="4" key="1">
    <citation type="submission" date="2023-07" db="EMBL/GenBank/DDBJ databases">
        <authorList>
            <person name="Haufschild T."/>
            <person name="Kallscheuer N."/>
            <person name="Hammer J."/>
            <person name="Kohn T."/>
            <person name="Kabuu M."/>
            <person name="Jogler M."/>
            <person name="Wohfarth N."/>
            <person name="Heuer A."/>
            <person name="Rohde M."/>
            <person name="van Teeseling M.C.F."/>
            <person name="Jogler C."/>
        </authorList>
    </citation>
    <scope>NUCLEOTIDE SEQUENCE</scope>
    <source>
        <strain evidence="4">Strain 138</strain>
        <strain evidence="5">Strain 318</strain>
    </source>
</reference>
<feature type="domain" description="Fido" evidence="3">
    <location>
        <begin position="114"/>
        <end position="271"/>
    </location>
</feature>
<sequence length="367" mass="40921">MSYIHNNPEWPRLAWDIESLAGQLSGVRHRQGLLVGRVAALGLETRQESQLAALTADVVKSSAIEGEQLPPAEVRSSIARRLGIPVGGLSETSRTVDGVVQMMLDATQHYDQPLTERRLFDWHLALFPVGHTARSRLSVGAWRTDAQGPMQVVSGSLAEPRVHFEAPAAARVQGEMERFFEWMNAPSALDPVLRAAVAHFWFVTIHPFDDGNGRIARAIADLALARADGRRERYYSMSAQIEAERNDYYRQLERAQSGGLDITSWIRWFLGCLDRSFTRAEGAMARVLRDARVWDLVNARGPNDRQRLVLSRMLGDWAGWLTTSKYATLAKCSSDTALRDVKELVGWGVLVRNEAGGRSVSYRLVGE</sequence>
<evidence type="ECO:0000256" key="2">
    <source>
        <dbReference type="PIRSR" id="PIRSR640198-2"/>
    </source>
</evidence>
<dbReference type="SUPFAM" id="SSF140931">
    <property type="entry name" value="Fic-like"/>
    <property type="match status" value="1"/>
</dbReference>
<dbReference type="PANTHER" id="PTHR13504">
    <property type="entry name" value="FIDO DOMAIN-CONTAINING PROTEIN DDB_G0283145"/>
    <property type="match status" value="1"/>
</dbReference>
<dbReference type="EMBL" id="CP130613">
    <property type="protein sequence ID" value="WKW15624.1"/>
    <property type="molecule type" value="Genomic_DNA"/>
</dbReference>
<accession>A0AA49K0U8</accession>
<dbReference type="AlphaFoldDB" id="A0AA49Q5A7"/>
<dbReference type="InterPro" id="IPR025230">
    <property type="entry name" value="DUF4172"/>
</dbReference>
<dbReference type="Pfam" id="PF13776">
    <property type="entry name" value="DUF4172"/>
    <property type="match status" value="1"/>
</dbReference>
<dbReference type="Proteomes" id="UP001229955">
    <property type="component" value="Chromosome"/>
</dbReference>
<evidence type="ECO:0000313" key="5">
    <source>
        <dbReference type="EMBL" id="WKW15624.1"/>
    </source>
</evidence>
<gene>
    <name evidence="4" type="ORF">Strain138_002024</name>
    <name evidence="5" type="ORF">Strain318_002023</name>
</gene>
<evidence type="ECO:0000313" key="4">
    <source>
        <dbReference type="EMBL" id="WKW12717.1"/>
    </source>
</evidence>
<dbReference type="RefSeq" id="WP_367885594.1">
    <property type="nucleotide sequence ID" value="NZ_CP130612.1"/>
</dbReference>
<organism evidence="4">
    <name type="scientific">Pseudogemmatithrix spongiicola</name>
    <dbReference type="NCBI Taxonomy" id="3062599"/>
    <lineage>
        <taxon>Bacteria</taxon>
        <taxon>Pseudomonadati</taxon>
        <taxon>Gemmatimonadota</taxon>
        <taxon>Gemmatimonadia</taxon>
        <taxon>Gemmatimonadales</taxon>
        <taxon>Gemmatimonadaceae</taxon>
        <taxon>Pseudogemmatithrix</taxon>
    </lineage>
</organism>
<keyword evidence="2" id="KW-0067">ATP-binding</keyword>
<evidence type="ECO:0000313" key="6">
    <source>
        <dbReference type="Proteomes" id="UP001229955"/>
    </source>
</evidence>
<keyword evidence="6" id="KW-1185">Reference proteome</keyword>
<dbReference type="PROSITE" id="PS51459">
    <property type="entry name" value="FIDO"/>
    <property type="match status" value="1"/>
</dbReference>
<accession>A0AA49Q5A7</accession>
<dbReference type="Pfam" id="PF02661">
    <property type="entry name" value="Fic"/>
    <property type="match status" value="1"/>
</dbReference>
<dbReference type="InterPro" id="IPR036388">
    <property type="entry name" value="WH-like_DNA-bd_sf"/>
</dbReference>
<dbReference type="InterPro" id="IPR040198">
    <property type="entry name" value="Fido_containing"/>
</dbReference>